<evidence type="ECO:0000256" key="3">
    <source>
        <dbReference type="ARBA" id="ARBA00022676"/>
    </source>
</evidence>
<dbReference type="GO" id="GO:0016020">
    <property type="term" value="C:membrane"/>
    <property type="evidence" value="ECO:0007669"/>
    <property type="project" value="UniProtKB-SubCell"/>
</dbReference>
<dbReference type="InterPro" id="IPR003378">
    <property type="entry name" value="Fringe-like_glycosylTrfase"/>
</dbReference>
<evidence type="ECO:0000256" key="4">
    <source>
        <dbReference type="ARBA" id="ARBA00022679"/>
    </source>
</evidence>
<evidence type="ECO:0000256" key="6">
    <source>
        <dbReference type="ARBA" id="ARBA00022968"/>
    </source>
</evidence>
<keyword evidence="7" id="KW-1133">Transmembrane helix</keyword>
<evidence type="ECO:0000256" key="7">
    <source>
        <dbReference type="ARBA" id="ARBA00022989"/>
    </source>
</evidence>
<proteinExistence type="inferred from homology"/>
<dbReference type="Proteomes" id="UP000789390">
    <property type="component" value="Unassembled WGS sequence"/>
</dbReference>
<organism evidence="12 13">
    <name type="scientific">Daphnia galeata</name>
    <dbReference type="NCBI Taxonomy" id="27404"/>
    <lineage>
        <taxon>Eukaryota</taxon>
        <taxon>Metazoa</taxon>
        <taxon>Ecdysozoa</taxon>
        <taxon>Arthropoda</taxon>
        <taxon>Crustacea</taxon>
        <taxon>Branchiopoda</taxon>
        <taxon>Diplostraca</taxon>
        <taxon>Cladocera</taxon>
        <taxon>Anomopoda</taxon>
        <taxon>Daphniidae</taxon>
        <taxon>Daphnia</taxon>
    </lineage>
</organism>
<dbReference type="FunFam" id="3.90.550.50:FF:000008">
    <property type="entry name" value="Beta-1,3-glucosyltransferase"/>
    <property type="match status" value="1"/>
</dbReference>
<comment type="caution">
    <text evidence="12">The sequence shown here is derived from an EMBL/GenBank/DDBJ whole genome shotgun (WGS) entry which is preliminary data.</text>
</comment>
<evidence type="ECO:0000256" key="8">
    <source>
        <dbReference type="ARBA" id="ARBA00023136"/>
    </source>
</evidence>
<protein>
    <recommendedName>
        <fullName evidence="11">Fringe-like glycosyltransferase domain-containing protein</fullName>
    </recommendedName>
</protein>
<dbReference type="FunFam" id="3.90.550.50:FF:000158">
    <property type="entry name" value="AGAP009562-PA"/>
    <property type="match status" value="1"/>
</dbReference>
<evidence type="ECO:0000256" key="10">
    <source>
        <dbReference type="SAM" id="SignalP"/>
    </source>
</evidence>
<comment type="similarity">
    <text evidence="2">Belongs to the glycosyltransferase 31 family.</text>
</comment>
<keyword evidence="3" id="KW-0328">Glycosyltransferase</keyword>
<dbReference type="Gene3D" id="3.90.550.50">
    <property type="match status" value="2"/>
</dbReference>
<keyword evidence="10" id="KW-0732">Signal</keyword>
<name>A0A8J2RTH9_9CRUS</name>
<gene>
    <name evidence="12" type="ORF">DGAL_LOCUS5138</name>
</gene>
<keyword evidence="13" id="KW-1185">Reference proteome</keyword>
<sequence length="497" mass="56054">MIDIWFGVLLCLSLASGSSVADAVRADQIVLVILKGVTGPPVLELRREITRQFDDSNAVKPFIHVIPGDLHVKGEWTLLPIFPKIVELHPNGTWLVIVQESTRINWSELVDLTTSFDPDKEWFIGRELCDKEPTIVHHFAFHHDPSVFKYPLGEAGIILSWPTVKRVHSRITRQQLPRDFSIDAQHELAVYLMEGVNMTHSSALCVRPDPNCATWIQPFEPCGTDVDPGDLFFAVKTWSKFHADRVPVVQRTWSRHAHQLVFFSDVADERIPTVSLGVPNAETGHCLKTMAIIDHLDEWIAASVEPSPGWYVIADDDSIIGVRKLQEFLTCHDSSQPLLIGQRYGYASGHNYGYDYITGGGGMVLSRPAVQLIAGRCRCPGPDTPDDMWLGACSESLGILVVHFPGFHQARPDDYPLKLLETQFVVSFHKHWMIDPLQVYEKWFADDDDWSIKSPVDEDNQRCSLMNPSQNCHVKQQPVELFQTTPNSGLERIPDEL</sequence>
<feature type="signal peptide" evidence="10">
    <location>
        <begin position="1"/>
        <end position="17"/>
    </location>
</feature>
<keyword evidence="5" id="KW-0812">Transmembrane</keyword>
<feature type="domain" description="Fringe-like glycosyltransferase" evidence="11">
    <location>
        <begin position="91"/>
        <end position="181"/>
    </location>
</feature>
<evidence type="ECO:0000256" key="2">
    <source>
        <dbReference type="ARBA" id="ARBA00008661"/>
    </source>
</evidence>
<dbReference type="EMBL" id="CAKKLH010000090">
    <property type="protein sequence ID" value="CAH0102695.1"/>
    <property type="molecule type" value="Genomic_DNA"/>
</dbReference>
<dbReference type="GO" id="GO:0016757">
    <property type="term" value="F:glycosyltransferase activity"/>
    <property type="evidence" value="ECO:0007669"/>
    <property type="project" value="UniProtKB-KW"/>
</dbReference>
<dbReference type="PANTHER" id="PTHR10811">
    <property type="entry name" value="FRINGE-RELATED"/>
    <property type="match status" value="1"/>
</dbReference>
<keyword evidence="8" id="KW-0472">Membrane</keyword>
<evidence type="ECO:0000313" key="12">
    <source>
        <dbReference type="EMBL" id="CAH0102695.1"/>
    </source>
</evidence>
<comment type="subcellular location">
    <subcellularLocation>
        <location evidence="9">Endomembrane system</location>
        <topology evidence="9">Single-pass membrane protein</topology>
    </subcellularLocation>
    <subcellularLocation>
        <location evidence="1">Membrane</location>
        <topology evidence="1">Single-pass type II membrane protein</topology>
    </subcellularLocation>
</comment>
<evidence type="ECO:0000256" key="5">
    <source>
        <dbReference type="ARBA" id="ARBA00022692"/>
    </source>
</evidence>
<evidence type="ECO:0000256" key="1">
    <source>
        <dbReference type="ARBA" id="ARBA00004606"/>
    </source>
</evidence>
<accession>A0A8J2RTH9</accession>
<evidence type="ECO:0000259" key="11">
    <source>
        <dbReference type="Pfam" id="PF02434"/>
    </source>
</evidence>
<reference evidence="12" key="1">
    <citation type="submission" date="2021-11" db="EMBL/GenBank/DDBJ databases">
        <authorList>
            <person name="Schell T."/>
        </authorList>
    </citation>
    <scope>NUCLEOTIDE SEQUENCE</scope>
    <source>
        <strain evidence="12">M5</strain>
    </source>
</reference>
<feature type="domain" description="Fringe-like glycosyltransferase" evidence="11">
    <location>
        <begin position="227"/>
        <end position="442"/>
    </location>
</feature>
<evidence type="ECO:0000313" key="13">
    <source>
        <dbReference type="Proteomes" id="UP000789390"/>
    </source>
</evidence>
<dbReference type="GO" id="GO:0012505">
    <property type="term" value="C:endomembrane system"/>
    <property type="evidence" value="ECO:0007669"/>
    <property type="project" value="UniProtKB-SubCell"/>
</dbReference>
<feature type="chain" id="PRO_5035150269" description="Fringe-like glycosyltransferase domain-containing protein" evidence="10">
    <location>
        <begin position="18"/>
        <end position="497"/>
    </location>
</feature>
<keyword evidence="4" id="KW-0808">Transferase</keyword>
<dbReference type="AlphaFoldDB" id="A0A8J2RTH9"/>
<dbReference type="Pfam" id="PF02434">
    <property type="entry name" value="Fringe"/>
    <property type="match status" value="2"/>
</dbReference>
<dbReference type="OrthoDB" id="421979at2759"/>
<evidence type="ECO:0000256" key="9">
    <source>
        <dbReference type="ARBA" id="ARBA00037847"/>
    </source>
</evidence>
<keyword evidence="6" id="KW-0735">Signal-anchor</keyword>